<sequence length="73" mass="7741">MADGQWGNCKGCKYFGSHNPQPGGDETSRCMQPELSEFELEVSGDSGCNAWEARAGVAGTATPYTEPAPSSFH</sequence>
<organism evidence="1 2">
    <name type="scientific">Pyxidicoccus parkwayensis</name>
    <dbReference type="NCBI Taxonomy" id="2813578"/>
    <lineage>
        <taxon>Bacteria</taxon>
        <taxon>Pseudomonadati</taxon>
        <taxon>Myxococcota</taxon>
        <taxon>Myxococcia</taxon>
        <taxon>Myxococcales</taxon>
        <taxon>Cystobacterineae</taxon>
        <taxon>Myxococcaceae</taxon>
        <taxon>Pyxidicoccus</taxon>
    </lineage>
</organism>
<gene>
    <name evidence="1" type="ORF">JY651_48820</name>
</gene>
<evidence type="ECO:0000313" key="2">
    <source>
        <dbReference type="Proteomes" id="UP000662747"/>
    </source>
</evidence>
<dbReference type="Proteomes" id="UP000662747">
    <property type="component" value="Chromosome"/>
</dbReference>
<accession>A0ABX7NVJ5</accession>
<keyword evidence="2" id="KW-1185">Reference proteome</keyword>
<name>A0ABX7NVJ5_9BACT</name>
<dbReference type="EMBL" id="CP071090">
    <property type="protein sequence ID" value="QSQ22917.1"/>
    <property type="molecule type" value="Genomic_DNA"/>
</dbReference>
<reference evidence="1 2" key="1">
    <citation type="submission" date="2021-02" db="EMBL/GenBank/DDBJ databases">
        <title>De Novo genome assembly of isolated myxobacteria.</title>
        <authorList>
            <person name="Stevens D.C."/>
        </authorList>
    </citation>
    <scope>NUCLEOTIDE SEQUENCE [LARGE SCALE GENOMIC DNA]</scope>
    <source>
        <strain evidence="2">SCPEA02</strain>
    </source>
</reference>
<dbReference type="RefSeq" id="WP_206724493.1">
    <property type="nucleotide sequence ID" value="NZ_CP071090.1"/>
</dbReference>
<evidence type="ECO:0000313" key="1">
    <source>
        <dbReference type="EMBL" id="QSQ22917.1"/>
    </source>
</evidence>
<proteinExistence type="predicted"/>
<protein>
    <submittedName>
        <fullName evidence="1">Uncharacterized protein</fullName>
    </submittedName>
</protein>